<feature type="region of interest" description="Disordered" evidence="1">
    <location>
        <begin position="23"/>
        <end position="49"/>
    </location>
</feature>
<feature type="compositionally biased region" description="Low complexity" evidence="1">
    <location>
        <begin position="38"/>
        <end position="49"/>
    </location>
</feature>
<evidence type="ECO:0000313" key="3">
    <source>
        <dbReference type="Proteomes" id="UP000324022"/>
    </source>
</evidence>
<dbReference type="OrthoDB" id="3983163at2759"/>
<protein>
    <submittedName>
        <fullName evidence="2">Uncharacterized protein</fullName>
    </submittedName>
</protein>
<reference evidence="2 3" key="1">
    <citation type="submission" date="2018-03" db="EMBL/GenBank/DDBJ databases">
        <authorList>
            <person name="Guldener U."/>
        </authorList>
    </citation>
    <scope>NUCLEOTIDE SEQUENCE [LARGE SCALE GENOMIC DNA]</scope>
    <source>
        <strain evidence="2 3">NBRC100155</strain>
    </source>
</reference>
<feature type="region of interest" description="Disordered" evidence="1">
    <location>
        <begin position="81"/>
        <end position="106"/>
    </location>
</feature>
<evidence type="ECO:0000256" key="1">
    <source>
        <dbReference type="SAM" id="MobiDB-lite"/>
    </source>
</evidence>
<name>A0A5C3E314_9BASI</name>
<accession>A0A5C3E314</accession>
<feature type="region of interest" description="Disordered" evidence="1">
    <location>
        <begin position="267"/>
        <end position="288"/>
    </location>
</feature>
<dbReference type="EMBL" id="OOIN01000010">
    <property type="protein sequence ID" value="SPO25113.1"/>
    <property type="molecule type" value="Genomic_DNA"/>
</dbReference>
<gene>
    <name evidence="2" type="ORF">UTRI_02786_B</name>
</gene>
<evidence type="ECO:0000313" key="2">
    <source>
        <dbReference type="EMBL" id="SPO25113.1"/>
    </source>
</evidence>
<dbReference type="Pfam" id="PF11093">
    <property type="entry name" value="Mitochondr_Som1"/>
    <property type="match status" value="1"/>
</dbReference>
<dbReference type="GO" id="GO:0042720">
    <property type="term" value="C:mitochondrial inner membrane peptidase complex"/>
    <property type="evidence" value="ECO:0007669"/>
    <property type="project" value="InterPro"/>
</dbReference>
<organism evidence="2 3">
    <name type="scientific">Ustilago trichophora</name>
    <dbReference type="NCBI Taxonomy" id="86804"/>
    <lineage>
        <taxon>Eukaryota</taxon>
        <taxon>Fungi</taxon>
        <taxon>Dikarya</taxon>
        <taxon>Basidiomycota</taxon>
        <taxon>Ustilaginomycotina</taxon>
        <taxon>Ustilaginomycetes</taxon>
        <taxon>Ustilaginales</taxon>
        <taxon>Ustilaginaceae</taxon>
        <taxon>Ustilago</taxon>
    </lineage>
</organism>
<sequence length="288" mass="31124">MTSLRQTMLRDAVFRLKATPQYAGASRHLSKSARCRDASQPAPSAAAQNPQAARVVAANASNANSGGDARSRLAKLQAQRLEELNRGRSGSGRARRPNKPEQKWSNRTLIALATSVGACTYLMGTYHGYNAGKAHAEQEQVEASGLTPLEAASAVTASHPNVDGSNGIGRNAQAQASIPLLGALPDALAQLLPMSWAGNTVQCEPQHDSSTQRNCRLAELTQYHCDFHANRVVCQPIDRIFRICKGRPAVEVSHIVEFDEDGKPYLPPHLSEAMPPSSHWHELRSPDL</sequence>
<dbReference type="InterPro" id="IPR024645">
    <property type="entry name" value="Mitochondr_Som1"/>
</dbReference>
<proteinExistence type="predicted"/>
<feature type="compositionally biased region" description="Basic and acidic residues" evidence="1">
    <location>
        <begin position="279"/>
        <end position="288"/>
    </location>
</feature>
<dbReference type="AlphaFoldDB" id="A0A5C3E314"/>
<dbReference type="Proteomes" id="UP000324022">
    <property type="component" value="Unassembled WGS sequence"/>
</dbReference>
<keyword evidence="3" id="KW-1185">Reference proteome</keyword>